<reference evidence="2 3" key="3">
    <citation type="journal article" date="2013" name="Rice">
        <title>Improvement of the Oryza sativa Nipponbare reference genome using next generation sequence and optical map data.</title>
        <authorList>
            <person name="Kawahara Y."/>
            <person name="de la Bastide M."/>
            <person name="Hamilton J.P."/>
            <person name="Kanamori H."/>
            <person name="McCombie W.R."/>
            <person name="Ouyang S."/>
            <person name="Schwartz D.C."/>
            <person name="Tanaka T."/>
            <person name="Wu J."/>
            <person name="Zhou S."/>
            <person name="Childs K.L."/>
            <person name="Davidson R.M."/>
            <person name="Lin H."/>
            <person name="Quesada-Ocampo L."/>
            <person name="Vaillancourt B."/>
            <person name="Sakai H."/>
            <person name="Lee S.S."/>
            <person name="Kim J."/>
            <person name="Numa H."/>
            <person name="Itoh T."/>
            <person name="Buell C.R."/>
            <person name="Matsumoto T."/>
        </authorList>
    </citation>
    <scope>NUCLEOTIDE SEQUENCE [LARGE SCALE GENOMIC DNA]</scope>
    <source>
        <strain evidence="3">cv. Nipponbare</strain>
    </source>
</reference>
<evidence type="ECO:0000313" key="3">
    <source>
        <dbReference type="Proteomes" id="UP000059680"/>
    </source>
</evidence>
<reference evidence="2 3" key="2">
    <citation type="journal article" date="2013" name="Plant Cell Physiol.">
        <title>Rice Annotation Project Database (RAP-DB): an integrative and interactive database for rice genomics.</title>
        <authorList>
            <person name="Sakai H."/>
            <person name="Lee S.S."/>
            <person name="Tanaka T."/>
            <person name="Numa H."/>
            <person name="Kim J."/>
            <person name="Kawahara Y."/>
            <person name="Wakimoto H."/>
            <person name="Yang C.C."/>
            <person name="Iwamoto M."/>
            <person name="Abe T."/>
            <person name="Yamada Y."/>
            <person name="Muto A."/>
            <person name="Inokuchi H."/>
            <person name="Ikemura T."/>
            <person name="Matsumoto T."/>
            <person name="Sasaki T."/>
            <person name="Itoh T."/>
        </authorList>
    </citation>
    <scope>NUCLEOTIDE SEQUENCE [LARGE SCALE GENOMIC DNA]</scope>
    <source>
        <strain evidence="3">cv. Nipponbare</strain>
    </source>
</reference>
<name>A0A0P0V809_ORYSJ</name>
<feature type="region of interest" description="Disordered" evidence="1">
    <location>
        <begin position="1"/>
        <end position="85"/>
    </location>
</feature>
<dbReference type="AlphaFoldDB" id="A0A0P0V809"/>
<keyword evidence="3" id="KW-1185">Reference proteome</keyword>
<evidence type="ECO:0000256" key="1">
    <source>
        <dbReference type="SAM" id="MobiDB-lite"/>
    </source>
</evidence>
<evidence type="ECO:0000313" key="2">
    <source>
        <dbReference type="EMBL" id="BAS74276.1"/>
    </source>
</evidence>
<reference evidence="3" key="1">
    <citation type="journal article" date="2005" name="Nature">
        <title>The map-based sequence of the rice genome.</title>
        <authorList>
            <consortium name="International rice genome sequencing project (IRGSP)"/>
            <person name="Matsumoto T."/>
            <person name="Wu J."/>
            <person name="Kanamori H."/>
            <person name="Katayose Y."/>
            <person name="Fujisawa M."/>
            <person name="Namiki N."/>
            <person name="Mizuno H."/>
            <person name="Yamamoto K."/>
            <person name="Antonio B.A."/>
            <person name="Baba T."/>
            <person name="Sakata K."/>
            <person name="Nagamura Y."/>
            <person name="Aoki H."/>
            <person name="Arikawa K."/>
            <person name="Arita K."/>
            <person name="Bito T."/>
            <person name="Chiden Y."/>
            <person name="Fujitsuka N."/>
            <person name="Fukunaka R."/>
            <person name="Hamada M."/>
            <person name="Harada C."/>
            <person name="Hayashi A."/>
            <person name="Hijishita S."/>
            <person name="Honda M."/>
            <person name="Hosokawa S."/>
            <person name="Ichikawa Y."/>
            <person name="Idonuma A."/>
            <person name="Iijima M."/>
            <person name="Ikeda M."/>
            <person name="Ikeno M."/>
            <person name="Ito K."/>
            <person name="Ito S."/>
            <person name="Ito T."/>
            <person name="Ito Y."/>
            <person name="Ito Y."/>
            <person name="Iwabuchi A."/>
            <person name="Kamiya K."/>
            <person name="Karasawa W."/>
            <person name="Kurita K."/>
            <person name="Katagiri S."/>
            <person name="Kikuta A."/>
            <person name="Kobayashi H."/>
            <person name="Kobayashi N."/>
            <person name="Machita K."/>
            <person name="Maehara T."/>
            <person name="Masukawa M."/>
            <person name="Mizubayashi T."/>
            <person name="Mukai Y."/>
            <person name="Nagasaki H."/>
            <person name="Nagata Y."/>
            <person name="Naito S."/>
            <person name="Nakashima M."/>
            <person name="Nakama Y."/>
            <person name="Nakamichi Y."/>
            <person name="Nakamura M."/>
            <person name="Meguro A."/>
            <person name="Negishi M."/>
            <person name="Ohta I."/>
            <person name="Ohta T."/>
            <person name="Okamoto M."/>
            <person name="Ono N."/>
            <person name="Saji S."/>
            <person name="Sakaguchi M."/>
            <person name="Sakai K."/>
            <person name="Shibata M."/>
            <person name="Shimokawa T."/>
            <person name="Song J."/>
            <person name="Takazaki Y."/>
            <person name="Terasawa K."/>
            <person name="Tsugane M."/>
            <person name="Tsuji K."/>
            <person name="Ueda S."/>
            <person name="Waki K."/>
            <person name="Yamagata H."/>
            <person name="Yamamoto M."/>
            <person name="Yamamoto S."/>
            <person name="Yamane H."/>
            <person name="Yoshiki S."/>
            <person name="Yoshihara R."/>
            <person name="Yukawa K."/>
            <person name="Zhong H."/>
            <person name="Yano M."/>
            <person name="Yuan Q."/>
            <person name="Ouyang S."/>
            <person name="Liu J."/>
            <person name="Jones K.M."/>
            <person name="Gansberger K."/>
            <person name="Moffat K."/>
            <person name="Hill J."/>
            <person name="Bera J."/>
            <person name="Fadrosh D."/>
            <person name="Jin S."/>
            <person name="Johri S."/>
            <person name="Kim M."/>
            <person name="Overton L."/>
            <person name="Reardon M."/>
            <person name="Tsitrin T."/>
            <person name="Vuong H."/>
            <person name="Weaver B."/>
            <person name="Ciecko A."/>
            <person name="Tallon L."/>
            <person name="Jackson J."/>
            <person name="Pai G."/>
            <person name="Aken S.V."/>
            <person name="Utterback T."/>
            <person name="Reidmuller S."/>
            <person name="Feldblyum T."/>
            <person name="Hsiao J."/>
            <person name="Zismann V."/>
            <person name="Iobst S."/>
            <person name="de Vazeille A.R."/>
            <person name="Buell C.R."/>
            <person name="Ying K."/>
            <person name="Li Y."/>
            <person name="Lu T."/>
            <person name="Huang Y."/>
            <person name="Zhao Q."/>
            <person name="Feng Q."/>
            <person name="Zhang L."/>
            <person name="Zhu J."/>
            <person name="Weng Q."/>
            <person name="Mu J."/>
            <person name="Lu Y."/>
            <person name="Fan D."/>
            <person name="Liu Y."/>
            <person name="Guan J."/>
            <person name="Zhang Y."/>
            <person name="Yu S."/>
            <person name="Liu X."/>
            <person name="Zhang Y."/>
            <person name="Hong G."/>
            <person name="Han B."/>
            <person name="Choisne N."/>
            <person name="Demange N."/>
            <person name="Orjeda G."/>
            <person name="Samain S."/>
            <person name="Cattolico L."/>
            <person name="Pelletier E."/>
            <person name="Couloux A."/>
            <person name="Segurens B."/>
            <person name="Wincker P."/>
            <person name="D'Hont A."/>
            <person name="Scarpelli C."/>
            <person name="Weissenbach J."/>
            <person name="Salanoubat M."/>
            <person name="Quetier F."/>
            <person name="Yu Y."/>
            <person name="Kim H.R."/>
            <person name="Rambo T."/>
            <person name="Currie J."/>
            <person name="Collura K."/>
            <person name="Luo M."/>
            <person name="Yang T."/>
            <person name="Ammiraju J.S.S."/>
            <person name="Engler F."/>
            <person name="Soderlund C."/>
            <person name="Wing R.A."/>
            <person name="Palmer L.E."/>
            <person name="de la Bastide M."/>
            <person name="Spiegel L."/>
            <person name="Nascimento L."/>
            <person name="Zutavern T."/>
            <person name="O'Shaughnessy A."/>
            <person name="Dike S."/>
            <person name="Dedhia N."/>
            <person name="Preston R."/>
            <person name="Balija V."/>
            <person name="McCombie W.R."/>
            <person name="Chow T."/>
            <person name="Chen H."/>
            <person name="Chung M."/>
            <person name="Chen C."/>
            <person name="Shaw J."/>
            <person name="Wu H."/>
            <person name="Hsiao K."/>
            <person name="Chao Y."/>
            <person name="Chu M."/>
            <person name="Cheng C."/>
            <person name="Hour A."/>
            <person name="Lee P."/>
            <person name="Lin S."/>
            <person name="Lin Y."/>
            <person name="Liou J."/>
            <person name="Liu S."/>
            <person name="Hsing Y."/>
            <person name="Raghuvanshi S."/>
            <person name="Mohanty A."/>
            <person name="Bharti A.K."/>
            <person name="Gaur A."/>
            <person name="Gupta V."/>
            <person name="Kumar D."/>
            <person name="Ravi V."/>
            <person name="Vij S."/>
            <person name="Kapur A."/>
            <person name="Khurana P."/>
            <person name="Khurana P."/>
            <person name="Khurana J.P."/>
            <person name="Tyagi A.K."/>
            <person name="Gaikwad K."/>
            <person name="Singh A."/>
            <person name="Dalal V."/>
            <person name="Srivastava S."/>
            <person name="Dixit A."/>
            <person name="Pal A.K."/>
            <person name="Ghazi I.A."/>
            <person name="Yadav M."/>
            <person name="Pandit A."/>
            <person name="Bhargava A."/>
            <person name="Sureshbabu K."/>
            <person name="Batra K."/>
            <person name="Sharma T.R."/>
            <person name="Mohapatra T."/>
            <person name="Singh N.K."/>
            <person name="Messing J."/>
            <person name="Nelson A.B."/>
            <person name="Fuks G."/>
            <person name="Kavchok S."/>
            <person name="Keizer G."/>
            <person name="Linton E."/>
            <person name="Llaca V."/>
            <person name="Song R."/>
            <person name="Tanyolac B."/>
            <person name="Young S."/>
            <person name="Ho-Il K."/>
            <person name="Hahn J.H."/>
            <person name="Sangsakoo G."/>
            <person name="Vanavichit A."/>
            <person name="de Mattos Luiz.A.T."/>
            <person name="Zimmer P.D."/>
            <person name="Malone G."/>
            <person name="Dellagostin O."/>
            <person name="de Oliveira A.C."/>
            <person name="Bevan M."/>
            <person name="Bancroft I."/>
            <person name="Minx P."/>
            <person name="Cordum H."/>
            <person name="Wilson R."/>
            <person name="Cheng Z."/>
            <person name="Jin W."/>
            <person name="Jiang J."/>
            <person name="Leong S.A."/>
            <person name="Iwama H."/>
            <person name="Gojobori T."/>
            <person name="Itoh T."/>
            <person name="Niimura Y."/>
            <person name="Fujii Y."/>
            <person name="Habara T."/>
            <person name="Sakai H."/>
            <person name="Sato Y."/>
            <person name="Wilson G."/>
            <person name="Kumar K."/>
            <person name="McCouch S."/>
            <person name="Juretic N."/>
            <person name="Hoen D."/>
            <person name="Wright S."/>
            <person name="Bruskiewich R."/>
            <person name="Bureau T."/>
            <person name="Miyao A."/>
            <person name="Hirochika H."/>
            <person name="Nishikawa T."/>
            <person name="Kadowaki K."/>
            <person name="Sugiura M."/>
            <person name="Burr B."/>
            <person name="Sasaki T."/>
        </authorList>
    </citation>
    <scope>NUCLEOTIDE SEQUENCE [LARGE SCALE GENOMIC DNA]</scope>
    <source>
        <strain evidence="3">cv. Nipponbare</strain>
    </source>
</reference>
<dbReference type="Gramene" id="Os01t0741250-00">
    <property type="protein sequence ID" value="Os01t0741250-00"/>
    <property type="gene ID" value="Os01g0741250"/>
</dbReference>
<feature type="compositionally biased region" description="Basic residues" evidence="1">
    <location>
        <begin position="63"/>
        <end position="79"/>
    </location>
</feature>
<feature type="compositionally biased region" description="Low complexity" evidence="1">
    <location>
        <begin position="15"/>
        <end position="28"/>
    </location>
</feature>
<accession>A0A0P0V809</accession>
<protein>
    <submittedName>
        <fullName evidence="2">Os01g0741250 protein</fullName>
    </submittedName>
</protein>
<organism evidence="2 3">
    <name type="scientific">Oryza sativa subsp. japonica</name>
    <name type="common">Rice</name>
    <dbReference type="NCBI Taxonomy" id="39947"/>
    <lineage>
        <taxon>Eukaryota</taxon>
        <taxon>Viridiplantae</taxon>
        <taxon>Streptophyta</taxon>
        <taxon>Embryophyta</taxon>
        <taxon>Tracheophyta</taxon>
        <taxon>Spermatophyta</taxon>
        <taxon>Magnoliopsida</taxon>
        <taxon>Liliopsida</taxon>
        <taxon>Poales</taxon>
        <taxon>Poaceae</taxon>
        <taxon>BOP clade</taxon>
        <taxon>Oryzoideae</taxon>
        <taxon>Oryzeae</taxon>
        <taxon>Oryzinae</taxon>
        <taxon>Oryza</taxon>
        <taxon>Oryza sativa</taxon>
    </lineage>
</organism>
<dbReference type="PaxDb" id="39947-A0A0P0V809"/>
<proteinExistence type="predicted"/>
<dbReference type="EMBL" id="AP014957">
    <property type="protein sequence ID" value="BAS74276.1"/>
    <property type="molecule type" value="Genomic_DNA"/>
</dbReference>
<dbReference type="Proteomes" id="UP000059680">
    <property type="component" value="Chromosome 1"/>
</dbReference>
<gene>
    <name evidence="2" type="ordered locus">Os01g0741250</name>
    <name evidence="2" type="ORF">OSNPB_010741250</name>
</gene>
<sequence length="85" mass="8208">MSPGAASNMDSSTEAFAASPAAGNATNAVQTRESSEQGSGAEAVTLPGAASSPATSPGEASARKMRRMRSPGAGGRRRGGGIEGG</sequence>
<feature type="compositionally biased region" description="Polar residues" evidence="1">
    <location>
        <begin position="29"/>
        <end position="38"/>
    </location>
</feature>
<dbReference type="InParanoid" id="A0A0P0V809"/>